<sequence length="374" mass="39958">MDAGTMPKGMSTTVFLGVGIMMIALAAAFCIARVIGNLRKIRKLYLADYISILSVLLFAGMFVVFNLTVNGISVPWDYRTVASAYTSLALDNPMTASLRYLAQLGVASALVSGYATWTAKAPIFFLYVQLFGIQKWIRVISHLALVGTFLFILGITSWISAVCSPVGREISPEFIQTCTVTSSIGGLATGAVGLAVDILIFVLPLPIIAKLRLPLAKKIGVSLCFLSGIFAVAASTTALYFRVTSLSVSTTDMKTASMGVLVELTIAIMVGCVPAVHAFWTVVVANSIVYSRVASAFSQLSTLKLRRSKNSHTSSNSYAATDNGVYGKAETNIQMKYGPASEEHTSERRLVPPAAGDDEVPFQGHRQKGDTGLV</sequence>
<evidence type="ECO:0000256" key="1">
    <source>
        <dbReference type="ARBA" id="ARBA00004141"/>
    </source>
</evidence>
<keyword evidence="2 7" id="KW-0812">Transmembrane</keyword>
<evidence type="ECO:0000256" key="5">
    <source>
        <dbReference type="ARBA" id="ARBA00038359"/>
    </source>
</evidence>
<organism evidence="9 10">
    <name type="scientific">Apiospora marii</name>
    <dbReference type="NCBI Taxonomy" id="335849"/>
    <lineage>
        <taxon>Eukaryota</taxon>
        <taxon>Fungi</taxon>
        <taxon>Dikarya</taxon>
        <taxon>Ascomycota</taxon>
        <taxon>Pezizomycotina</taxon>
        <taxon>Sordariomycetes</taxon>
        <taxon>Xylariomycetidae</taxon>
        <taxon>Amphisphaeriales</taxon>
        <taxon>Apiosporaceae</taxon>
        <taxon>Apiospora</taxon>
    </lineage>
</organism>
<evidence type="ECO:0000256" key="2">
    <source>
        <dbReference type="ARBA" id="ARBA00022692"/>
    </source>
</evidence>
<feature type="compositionally biased region" description="Basic and acidic residues" evidence="6">
    <location>
        <begin position="341"/>
        <end position="350"/>
    </location>
</feature>
<feature type="transmembrane region" description="Helical" evidence="7">
    <location>
        <begin position="100"/>
        <end position="127"/>
    </location>
</feature>
<evidence type="ECO:0000313" key="9">
    <source>
        <dbReference type="EMBL" id="KAK8001019.1"/>
    </source>
</evidence>
<feature type="transmembrane region" description="Helical" evidence="7">
    <location>
        <begin position="139"/>
        <end position="160"/>
    </location>
</feature>
<feature type="region of interest" description="Disordered" evidence="6">
    <location>
        <begin position="338"/>
        <end position="374"/>
    </location>
</feature>
<dbReference type="Pfam" id="PF20684">
    <property type="entry name" value="Fung_rhodopsin"/>
    <property type="match status" value="1"/>
</dbReference>
<dbReference type="InterPro" id="IPR052337">
    <property type="entry name" value="SAT4-like"/>
</dbReference>
<dbReference type="Proteomes" id="UP001396898">
    <property type="component" value="Unassembled WGS sequence"/>
</dbReference>
<gene>
    <name evidence="9" type="ORF">PG991_013241</name>
</gene>
<comment type="subcellular location">
    <subcellularLocation>
        <location evidence="1">Membrane</location>
        <topology evidence="1">Multi-pass membrane protein</topology>
    </subcellularLocation>
</comment>
<feature type="transmembrane region" description="Helical" evidence="7">
    <location>
        <begin position="180"/>
        <end position="207"/>
    </location>
</feature>
<feature type="transmembrane region" description="Helical" evidence="7">
    <location>
        <begin position="261"/>
        <end position="285"/>
    </location>
</feature>
<evidence type="ECO:0000256" key="6">
    <source>
        <dbReference type="SAM" id="MobiDB-lite"/>
    </source>
</evidence>
<evidence type="ECO:0000256" key="3">
    <source>
        <dbReference type="ARBA" id="ARBA00022989"/>
    </source>
</evidence>
<name>A0ABR1R7A2_9PEZI</name>
<reference evidence="9 10" key="1">
    <citation type="submission" date="2023-01" db="EMBL/GenBank/DDBJ databases">
        <title>Analysis of 21 Apiospora genomes using comparative genomics revels a genus with tremendous synthesis potential of carbohydrate active enzymes and secondary metabolites.</title>
        <authorList>
            <person name="Sorensen T."/>
        </authorList>
    </citation>
    <scope>NUCLEOTIDE SEQUENCE [LARGE SCALE GENOMIC DNA]</scope>
    <source>
        <strain evidence="9 10">CBS 20057</strain>
    </source>
</reference>
<evidence type="ECO:0000256" key="4">
    <source>
        <dbReference type="ARBA" id="ARBA00023136"/>
    </source>
</evidence>
<dbReference type="PANTHER" id="PTHR33048">
    <property type="entry name" value="PTH11-LIKE INTEGRAL MEMBRANE PROTEIN (AFU_ORTHOLOGUE AFUA_5G11245)"/>
    <property type="match status" value="1"/>
</dbReference>
<comment type="caution">
    <text evidence="9">The sequence shown here is derived from an EMBL/GenBank/DDBJ whole genome shotgun (WGS) entry which is preliminary data.</text>
</comment>
<dbReference type="EMBL" id="JAQQWI010000018">
    <property type="protein sequence ID" value="KAK8001019.1"/>
    <property type="molecule type" value="Genomic_DNA"/>
</dbReference>
<evidence type="ECO:0000256" key="7">
    <source>
        <dbReference type="SAM" id="Phobius"/>
    </source>
</evidence>
<keyword evidence="10" id="KW-1185">Reference proteome</keyword>
<proteinExistence type="inferred from homology"/>
<feature type="transmembrane region" description="Helical" evidence="7">
    <location>
        <begin position="219"/>
        <end position="241"/>
    </location>
</feature>
<protein>
    <recommendedName>
        <fullName evidence="8">Rhodopsin domain-containing protein</fullName>
    </recommendedName>
</protein>
<dbReference type="InterPro" id="IPR049326">
    <property type="entry name" value="Rhodopsin_dom_fungi"/>
</dbReference>
<evidence type="ECO:0000259" key="8">
    <source>
        <dbReference type="Pfam" id="PF20684"/>
    </source>
</evidence>
<dbReference type="PANTHER" id="PTHR33048:SF47">
    <property type="entry name" value="INTEGRAL MEMBRANE PROTEIN-RELATED"/>
    <property type="match status" value="1"/>
</dbReference>
<comment type="similarity">
    <text evidence="5">Belongs to the SAT4 family.</text>
</comment>
<keyword evidence="3 7" id="KW-1133">Transmembrane helix</keyword>
<keyword evidence="4 7" id="KW-0472">Membrane</keyword>
<accession>A0ABR1R7A2</accession>
<feature type="transmembrane region" description="Helical" evidence="7">
    <location>
        <begin position="12"/>
        <end position="32"/>
    </location>
</feature>
<evidence type="ECO:0000313" key="10">
    <source>
        <dbReference type="Proteomes" id="UP001396898"/>
    </source>
</evidence>
<feature type="transmembrane region" description="Helical" evidence="7">
    <location>
        <begin position="44"/>
        <end position="65"/>
    </location>
</feature>
<feature type="domain" description="Rhodopsin" evidence="8">
    <location>
        <begin position="33"/>
        <end position="278"/>
    </location>
</feature>